<evidence type="ECO:0000256" key="1">
    <source>
        <dbReference type="ARBA" id="ARBA00004418"/>
    </source>
</evidence>
<sequence>MNDALLTRRRLLRAAGGLLAGAAAARLLPAAQAAQAAQATPPAKLTRNTDTVRIGWGYGALPDIAKQRGVFEKTLAAKNIKVEWVGPFPNHAPSIQAVVGGSADFGFWGSTTPALAAMLAGSLIVFTGFDVYSPRSTAIIVKKSSKINSVADLVGRKVAVNRSGLGEFLLIAALEKNHVDRSKVEFVYLNPPDAAPAFAQGRVDAWSMWSPAVDIARYANDAKDIFNEGRDLDFLIDYSSLVSRRKFTEENSELVRAVLDAYYVEGAWQSQHPEESERLVQREAKYPDQVRDYLASLKRVNQFHEPDDAAFMAQFQRAADWLAQRKIISAPIKVADYSVKV</sequence>
<keyword evidence="4 5" id="KW-0732">Signal</keyword>
<gene>
    <name evidence="7" type="ORF">C7400_109245</name>
</gene>
<evidence type="ECO:0000256" key="5">
    <source>
        <dbReference type="SAM" id="SignalP"/>
    </source>
</evidence>
<dbReference type="CDD" id="cd01008">
    <property type="entry name" value="PBP2_NrtA_SsuA_CpmA_like"/>
    <property type="match status" value="1"/>
</dbReference>
<reference evidence="7 8" key="1">
    <citation type="submission" date="2018-05" db="EMBL/GenBank/DDBJ databases">
        <title>Genomic Encyclopedia of Type Strains, Phase IV (KMG-V): Genome sequencing to study the core and pangenomes of soil and plant-associated prokaryotes.</title>
        <authorList>
            <person name="Whitman W."/>
        </authorList>
    </citation>
    <scope>NUCLEOTIDE SEQUENCE [LARGE SCALE GENOMIC DNA]</scope>
    <source>
        <strain evidence="7 8">SIr-6563</strain>
    </source>
</reference>
<protein>
    <submittedName>
        <fullName evidence="7">Sulfonate transport system substrate-binding protein</fullName>
    </submittedName>
</protein>
<keyword evidence="8" id="KW-1185">Reference proteome</keyword>
<evidence type="ECO:0000256" key="2">
    <source>
        <dbReference type="ARBA" id="ARBA00010742"/>
    </source>
</evidence>
<dbReference type="InterPro" id="IPR001638">
    <property type="entry name" value="Solute-binding_3/MltF_N"/>
</dbReference>
<dbReference type="Gene3D" id="3.40.190.10">
    <property type="entry name" value="Periplasmic binding protein-like II"/>
    <property type="match status" value="2"/>
</dbReference>
<dbReference type="InterPro" id="IPR006311">
    <property type="entry name" value="TAT_signal"/>
</dbReference>
<dbReference type="PANTHER" id="PTHR30024:SF42">
    <property type="entry name" value="ALIPHATIC SULFONATES-BINDING PROTEIN-RELATED"/>
    <property type="match status" value="1"/>
</dbReference>
<evidence type="ECO:0000259" key="6">
    <source>
        <dbReference type="SMART" id="SM00062"/>
    </source>
</evidence>
<dbReference type="SUPFAM" id="SSF53850">
    <property type="entry name" value="Periplasmic binding protein-like II"/>
    <property type="match status" value="1"/>
</dbReference>
<dbReference type="Pfam" id="PF09084">
    <property type="entry name" value="NMT1"/>
    <property type="match status" value="1"/>
</dbReference>
<dbReference type="RefSeq" id="WP_110327781.1">
    <property type="nucleotide sequence ID" value="NZ_CAJMYN010000010.1"/>
</dbReference>
<name>A0ABX5MP71_9BURK</name>
<organism evidence="7 8">
    <name type="scientific">Paraburkholderia tropica</name>
    <dbReference type="NCBI Taxonomy" id="92647"/>
    <lineage>
        <taxon>Bacteria</taxon>
        <taxon>Pseudomonadati</taxon>
        <taxon>Pseudomonadota</taxon>
        <taxon>Betaproteobacteria</taxon>
        <taxon>Burkholderiales</taxon>
        <taxon>Burkholderiaceae</taxon>
        <taxon>Paraburkholderia</taxon>
    </lineage>
</organism>
<proteinExistence type="inferred from homology"/>
<feature type="domain" description="Solute-binding protein family 3/N-terminal" evidence="6">
    <location>
        <begin position="51"/>
        <end position="287"/>
    </location>
</feature>
<dbReference type="SMART" id="SM00062">
    <property type="entry name" value="PBPb"/>
    <property type="match status" value="1"/>
</dbReference>
<evidence type="ECO:0000313" key="7">
    <source>
        <dbReference type="EMBL" id="PXX15907.1"/>
    </source>
</evidence>
<comment type="similarity">
    <text evidence="2">Belongs to the bacterial solute-binding protein SsuA/TauA family.</text>
</comment>
<dbReference type="NCBIfam" id="TIGR01728">
    <property type="entry name" value="SsuA_fam"/>
    <property type="match status" value="1"/>
</dbReference>
<comment type="subcellular location">
    <subcellularLocation>
        <location evidence="1">Periplasm</location>
    </subcellularLocation>
</comment>
<evidence type="ECO:0000256" key="4">
    <source>
        <dbReference type="ARBA" id="ARBA00022729"/>
    </source>
</evidence>
<dbReference type="PROSITE" id="PS51318">
    <property type="entry name" value="TAT"/>
    <property type="match status" value="1"/>
</dbReference>
<feature type="signal peptide" evidence="5">
    <location>
        <begin position="1"/>
        <end position="36"/>
    </location>
</feature>
<accession>A0ABX5MP71</accession>
<keyword evidence="3" id="KW-0813">Transport</keyword>
<dbReference type="EMBL" id="QJJV01000009">
    <property type="protein sequence ID" value="PXX15907.1"/>
    <property type="molecule type" value="Genomic_DNA"/>
</dbReference>
<dbReference type="Proteomes" id="UP000247515">
    <property type="component" value="Unassembled WGS sequence"/>
</dbReference>
<evidence type="ECO:0000256" key="3">
    <source>
        <dbReference type="ARBA" id="ARBA00022448"/>
    </source>
</evidence>
<dbReference type="InterPro" id="IPR015168">
    <property type="entry name" value="SsuA/THI5"/>
</dbReference>
<comment type="caution">
    <text evidence="7">The sequence shown here is derived from an EMBL/GenBank/DDBJ whole genome shotgun (WGS) entry which is preliminary data.</text>
</comment>
<dbReference type="InterPro" id="IPR010067">
    <property type="entry name" value="ABC_SsuA_sub-bd"/>
</dbReference>
<evidence type="ECO:0000313" key="8">
    <source>
        <dbReference type="Proteomes" id="UP000247515"/>
    </source>
</evidence>
<feature type="chain" id="PRO_5045068462" evidence="5">
    <location>
        <begin position="37"/>
        <end position="341"/>
    </location>
</feature>
<dbReference type="PANTHER" id="PTHR30024">
    <property type="entry name" value="ALIPHATIC SULFONATES-BINDING PROTEIN-RELATED"/>
    <property type="match status" value="1"/>
</dbReference>